<feature type="compositionally biased region" description="Low complexity" evidence="1">
    <location>
        <begin position="45"/>
        <end position="63"/>
    </location>
</feature>
<reference evidence="3" key="1">
    <citation type="submission" date="2018-09" db="EMBL/GenBank/DDBJ databases">
        <authorList>
            <person name="Zhu H."/>
        </authorList>
    </citation>
    <scope>NUCLEOTIDE SEQUENCE [LARGE SCALE GENOMIC DNA]</scope>
    <source>
        <strain evidence="3">K1W22B-1</strain>
    </source>
</reference>
<sequence length="134" mass="14058">MNIDGRKVAPVRGSTNFRPTLVWSAWTFGRSGNPSSRRVDRVRRSVGPSPSPGSSSSGSPSGSGSSGGSGSSTRCHPSRHCCIRSRRALSAHDGQTLARVEPQGMGTEVTSPVARSLTFRSNGRRHTPTLSAPA</sequence>
<feature type="region of interest" description="Disordered" evidence="1">
    <location>
        <begin position="102"/>
        <end position="134"/>
    </location>
</feature>
<keyword evidence="3" id="KW-1185">Reference proteome</keyword>
<comment type="caution">
    <text evidence="2">The sequence shown here is derived from an EMBL/GenBank/DDBJ whole genome shotgun (WGS) entry which is preliminary data.</text>
</comment>
<proteinExistence type="predicted"/>
<feature type="region of interest" description="Disordered" evidence="1">
    <location>
        <begin position="28"/>
        <end position="78"/>
    </location>
</feature>
<name>A0A3A5HIC3_9ACTN</name>
<evidence type="ECO:0000256" key="1">
    <source>
        <dbReference type="SAM" id="MobiDB-lite"/>
    </source>
</evidence>
<dbReference type="Proteomes" id="UP000276542">
    <property type="component" value="Unassembled WGS sequence"/>
</dbReference>
<accession>A0A3A5HIC3</accession>
<dbReference type="AlphaFoldDB" id="A0A3A5HIC3"/>
<dbReference type="EMBL" id="QYRP01000002">
    <property type="protein sequence ID" value="RJS47457.1"/>
    <property type="molecule type" value="Genomic_DNA"/>
</dbReference>
<protein>
    <submittedName>
        <fullName evidence="2">Uncharacterized protein</fullName>
    </submittedName>
</protein>
<evidence type="ECO:0000313" key="2">
    <source>
        <dbReference type="EMBL" id="RJS47457.1"/>
    </source>
</evidence>
<organism evidence="2 3">
    <name type="scientific">Nocardioides cavernaquae</name>
    <dbReference type="NCBI Taxonomy" id="2321396"/>
    <lineage>
        <taxon>Bacteria</taxon>
        <taxon>Bacillati</taxon>
        <taxon>Actinomycetota</taxon>
        <taxon>Actinomycetes</taxon>
        <taxon>Propionibacteriales</taxon>
        <taxon>Nocardioidaceae</taxon>
        <taxon>Nocardioides</taxon>
    </lineage>
</organism>
<evidence type="ECO:0000313" key="3">
    <source>
        <dbReference type="Proteomes" id="UP000276542"/>
    </source>
</evidence>
<gene>
    <name evidence="2" type="ORF">D4739_15355</name>
</gene>